<sequence>MRMWFLDYASALIGCWSVLPSDEREHLRAQEFDHLGGPEDYGTSDWPGWEKCIGKSDHHRRRSKTLPGRFT</sequence>
<accession>A0A2N3RMU8</accession>
<dbReference type="EMBL" id="PHKV01000001">
    <property type="protein sequence ID" value="PKV13804.1"/>
    <property type="molecule type" value="Genomic_DNA"/>
</dbReference>
<protein>
    <submittedName>
        <fullName evidence="1">Uncharacterized protein</fullName>
    </submittedName>
</protein>
<dbReference type="OrthoDB" id="7011452at2"/>
<evidence type="ECO:0000313" key="2">
    <source>
        <dbReference type="EMBL" id="PKV18084.1"/>
    </source>
</evidence>
<gene>
    <name evidence="1" type="ORF">XpruCFBP8353_01410</name>
    <name evidence="2" type="ORF">XpruCFBP8354_01410</name>
</gene>
<dbReference type="EMBL" id="PHKW01000001">
    <property type="protein sequence ID" value="PKV18084.1"/>
    <property type="molecule type" value="Genomic_DNA"/>
</dbReference>
<reference evidence="3 4" key="1">
    <citation type="submission" date="2017-11" db="EMBL/GenBank/DDBJ databases">
        <title>Xanthomonas prunicola sp. nov., a novel pathogen that affects nectarine (Prunus persica var. nectarine) trees.</title>
        <authorList>
            <person name="Lopez M."/>
            <person name="Lopez-Soriano P."/>
            <person name="Garita-Cambronero J."/>
            <person name="Beltran C."/>
            <person name="Taghouti G."/>
            <person name="Portier P."/>
            <person name="Cubero J."/>
            <person name="Fischer-Le Saux M."/>
            <person name="Marco-Noales E."/>
        </authorList>
    </citation>
    <scope>NUCLEOTIDE SEQUENCE [LARGE SCALE GENOMIC DNA]</scope>
    <source>
        <strain evidence="1 3">CFBP8353</strain>
        <strain evidence="2 4">CFBP8354</strain>
    </source>
</reference>
<proteinExistence type="predicted"/>
<evidence type="ECO:0000313" key="3">
    <source>
        <dbReference type="Proteomes" id="UP000233720"/>
    </source>
</evidence>
<comment type="caution">
    <text evidence="1">The sequence shown here is derived from an EMBL/GenBank/DDBJ whole genome shotgun (WGS) entry which is preliminary data.</text>
</comment>
<organism evidence="1 3">
    <name type="scientific">Xanthomonas prunicola</name>
    <dbReference type="NCBI Taxonomy" id="2053930"/>
    <lineage>
        <taxon>Bacteria</taxon>
        <taxon>Pseudomonadati</taxon>
        <taxon>Pseudomonadota</taxon>
        <taxon>Gammaproteobacteria</taxon>
        <taxon>Lysobacterales</taxon>
        <taxon>Lysobacteraceae</taxon>
        <taxon>Xanthomonas</taxon>
    </lineage>
</organism>
<evidence type="ECO:0000313" key="4">
    <source>
        <dbReference type="Proteomes" id="UP000233748"/>
    </source>
</evidence>
<dbReference type="AlphaFoldDB" id="A0A2N3RMU8"/>
<dbReference type="Proteomes" id="UP000233720">
    <property type="component" value="Unassembled WGS sequence"/>
</dbReference>
<name>A0A2N3RMU8_9XANT</name>
<dbReference type="RefSeq" id="WP_101361601.1">
    <property type="nucleotide sequence ID" value="NZ_PHKV01000001.1"/>
</dbReference>
<dbReference type="Proteomes" id="UP000233748">
    <property type="component" value="Unassembled WGS sequence"/>
</dbReference>
<evidence type="ECO:0000313" key="1">
    <source>
        <dbReference type="EMBL" id="PKV13804.1"/>
    </source>
</evidence>
<keyword evidence="4" id="KW-1185">Reference proteome</keyword>